<dbReference type="CDD" id="cd22363">
    <property type="entry name" value="tRNA-intron_lyase_C"/>
    <property type="match status" value="1"/>
</dbReference>
<comment type="similarity">
    <text evidence="1 4">Belongs to the tRNA-intron endonuclease family.</text>
</comment>
<dbReference type="GO" id="GO:0000379">
    <property type="term" value="P:tRNA-type intron splice site recognition and cleavage"/>
    <property type="evidence" value="ECO:0007669"/>
    <property type="project" value="UniProtKB-UniRule"/>
</dbReference>
<gene>
    <name evidence="8" type="ORF">NEZAVI_LOCUS9524</name>
</gene>
<evidence type="ECO:0000256" key="3">
    <source>
        <dbReference type="ARBA" id="ARBA00023239"/>
    </source>
</evidence>
<evidence type="ECO:0000313" key="9">
    <source>
        <dbReference type="Proteomes" id="UP001152798"/>
    </source>
</evidence>
<evidence type="ECO:0000256" key="1">
    <source>
        <dbReference type="ARBA" id="ARBA00008078"/>
    </source>
</evidence>
<feature type="domain" description="tRNA intron endonuclease catalytic" evidence="6">
    <location>
        <begin position="241"/>
        <end position="323"/>
    </location>
</feature>
<dbReference type="GO" id="GO:0000213">
    <property type="term" value="F:tRNA-intron lyase activity"/>
    <property type="evidence" value="ECO:0007669"/>
    <property type="project" value="UniProtKB-UniRule"/>
</dbReference>
<feature type="domain" description="TSEN34 N-terminal" evidence="7">
    <location>
        <begin position="52"/>
        <end position="118"/>
    </location>
</feature>
<comment type="function">
    <text evidence="4">Constitutes one of the two catalytic subunit of the tRNA-splicing endonuclease complex, a complex responsible for identification and cleavage of the splice sites in pre-tRNA. It cleaves pre-tRNA at the 5'- and 3'-splice sites to release the intron. The products are an intron and two tRNA half-molecules bearing 2',3'-cyclic phosphate and 5'-OH termini. There are no conserved sequences at the splice sites, but the intron is invariably located at the same site in the gene, placing the splice sites an invariant distance from the constant structural features of the tRNA body.</text>
</comment>
<dbReference type="GO" id="GO:0000214">
    <property type="term" value="C:tRNA-intron endonuclease complex"/>
    <property type="evidence" value="ECO:0007669"/>
    <property type="project" value="UniProtKB-UniRule"/>
</dbReference>
<dbReference type="InterPro" id="IPR006677">
    <property type="entry name" value="tRNA_intron_Endonuc_cat-like"/>
</dbReference>
<dbReference type="Gene3D" id="3.40.1350.10">
    <property type="match status" value="1"/>
</dbReference>
<dbReference type="AlphaFoldDB" id="A0A9P0HEM4"/>
<evidence type="ECO:0000313" key="8">
    <source>
        <dbReference type="EMBL" id="CAH1400236.1"/>
    </source>
</evidence>
<name>A0A9P0HEM4_NEZVI</name>
<dbReference type="OrthoDB" id="48041at2759"/>
<evidence type="ECO:0000256" key="4">
    <source>
        <dbReference type="PIRNR" id="PIRNR017250"/>
    </source>
</evidence>
<dbReference type="NCBIfam" id="TIGR00324">
    <property type="entry name" value="endA"/>
    <property type="match status" value="1"/>
</dbReference>
<evidence type="ECO:0000259" key="7">
    <source>
        <dbReference type="Pfam" id="PF26577"/>
    </source>
</evidence>
<feature type="active site" evidence="5">
    <location>
        <position position="308"/>
    </location>
</feature>
<keyword evidence="2 4" id="KW-0819">tRNA processing</keyword>
<sequence length="334" mass="38769">MADSQMTGCLDIFSKQLGSASTLENPSDDFYSESESLSEFEKTLSRIDDITVKIKLIGNRPLVWKAEEWLKLQKNRIHGTLIGTPANFPKQVSENGLPLLLLPEEVTLIIEKNLGKIYRYNKNRTFPSDKVKEEYHEYLRKNKEEQEAYYKRLCKEQVLERIDLIIEGKKKKSLSKLQGNEGTTSEPELDREALIQNEIDRKVKAATASHLIQIPTANPWLTVKDLEQVEWTYPETSKEKLKYRIFKDLYEKGYSLTPCAKFGGDFLVYPGEPWKFHAYFIVVCLEFEEEFKLNDLVSNSRVSVFTRKNLVLASIDENDEIFYNTLTWPTKISE</sequence>
<dbReference type="Pfam" id="PF01974">
    <property type="entry name" value="tRNA_int_endo"/>
    <property type="match status" value="1"/>
</dbReference>
<reference evidence="8" key="1">
    <citation type="submission" date="2022-01" db="EMBL/GenBank/DDBJ databases">
        <authorList>
            <person name="King R."/>
        </authorList>
    </citation>
    <scope>NUCLEOTIDE SEQUENCE</scope>
</reference>
<evidence type="ECO:0000256" key="2">
    <source>
        <dbReference type="ARBA" id="ARBA00022694"/>
    </source>
</evidence>
<dbReference type="InterPro" id="IPR036167">
    <property type="entry name" value="tRNA_intron_Endo_cat-like_sf"/>
</dbReference>
<protein>
    <recommendedName>
        <fullName evidence="4">tRNA-splicing endonuclease subunit Sen34</fullName>
        <ecNumber evidence="4">4.6.1.16</ecNumber>
    </recommendedName>
</protein>
<dbReference type="SUPFAM" id="SSF53032">
    <property type="entry name" value="tRNA-intron endonuclease catalytic domain-like"/>
    <property type="match status" value="1"/>
</dbReference>
<dbReference type="EC" id="4.6.1.16" evidence="4"/>
<dbReference type="PANTHER" id="PTHR13070">
    <property type="entry name" value="TRNA-SPLICING ENDONUCLEASE SUBUNIT SEN34-RELATED"/>
    <property type="match status" value="1"/>
</dbReference>
<proteinExistence type="inferred from homology"/>
<dbReference type="GO" id="GO:0003676">
    <property type="term" value="F:nucleic acid binding"/>
    <property type="evidence" value="ECO:0007669"/>
    <property type="project" value="InterPro"/>
</dbReference>
<dbReference type="InterPro" id="IPR011856">
    <property type="entry name" value="tRNA_endonuc-like_dom_sf"/>
</dbReference>
<dbReference type="PIRSF" id="PIRSF017250">
    <property type="entry name" value="tRNA_splic_SEN34"/>
    <property type="match status" value="1"/>
</dbReference>
<accession>A0A9P0HEM4</accession>
<dbReference type="PANTHER" id="PTHR13070:SF0">
    <property type="entry name" value="TRNA-SPLICING ENDONUCLEASE SUBUNIT SEN34"/>
    <property type="match status" value="1"/>
</dbReference>
<feature type="active site" evidence="5">
    <location>
        <position position="277"/>
    </location>
</feature>
<feature type="active site" evidence="5">
    <location>
        <position position="269"/>
    </location>
</feature>
<dbReference type="Pfam" id="PF26577">
    <property type="entry name" value="TSEN34_N"/>
    <property type="match status" value="1"/>
</dbReference>
<keyword evidence="3 4" id="KW-0456">Lyase</keyword>
<dbReference type="InterPro" id="IPR059049">
    <property type="entry name" value="TSEN34_N"/>
</dbReference>
<dbReference type="Proteomes" id="UP001152798">
    <property type="component" value="Chromosome 4"/>
</dbReference>
<dbReference type="InterPro" id="IPR006676">
    <property type="entry name" value="tRNA_splic"/>
</dbReference>
<dbReference type="EMBL" id="OV725080">
    <property type="protein sequence ID" value="CAH1400236.1"/>
    <property type="molecule type" value="Genomic_DNA"/>
</dbReference>
<organism evidence="8 9">
    <name type="scientific">Nezara viridula</name>
    <name type="common">Southern green stink bug</name>
    <name type="synonym">Cimex viridulus</name>
    <dbReference type="NCBI Taxonomy" id="85310"/>
    <lineage>
        <taxon>Eukaryota</taxon>
        <taxon>Metazoa</taxon>
        <taxon>Ecdysozoa</taxon>
        <taxon>Arthropoda</taxon>
        <taxon>Hexapoda</taxon>
        <taxon>Insecta</taxon>
        <taxon>Pterygota</taxon>
        <taxon>Neoptera</taxon>
        <taxon>Paraneoptera</taxon>
        <taxon>Hemiptera</taxon>
        <taxon>Heteroptera</taxon>
        <taxon>Panheteroptera</taxon>
        <taxon>Pentatomomorpha</taxon>
        <taxon>Pentatomoidea</taxon>
        <taxon>Pentatomidae</taxon>
        <taxon>Pentatominae</taxon>
        <taxon>Nezara</taxon>
    </lineage>
</organism>
<evidence type="ECO:0000256" key="5">
    <source>
        <dbReference type="PIRSR" id="PIRSR017250-50"/>
    </source>
</evidence>
<dbReference type="InterPro" id="IPR016690">
    <property type="entry name" value="TSEN34"/>
</dbReference>
<evidence type="ECO:0000259" key="6">
    <source>
        <dbReference type="Pfam" id="PF01974"/>
    </source>
</evidence>
<keyword evidence="9" id="KW-1185">Reference proteome</keyword>